<comment type="caution">
    <text evidence="3">The sequence shown here is derived from an EMBL/GenBank/DDBJ whole genome shotgun (WGS) entry which is preliminary data.</text>
</comment>
<feature type="region of interest" description="Disordered" evidence="1">
    <location>
        <begin position="1"/>
        <end position="22"/>
    </location>
</feature>
<dbReference type="InterPro" id="IPR056108">
    <property type="entry name" value="DUF7691"/>
</dbReference>
<proteinExistence type="predicted"/>
<dbReference type="EMBL" id="JACJIA010000014">
    <property type="protein sequence ID" value="MBA8956093.1"/>
    <property type="molecule type" value="Genomic_DNA"/>
</dbReference>
<evidence type="ECO:0000313" key="3">
    <source>
        <dbReference type="EMBL" id="MBA8956093.1"/>
    </source>
</evidence>
<dbReference type="Pfam" id="PF24740">
    <property type="entry name" value="DUF7691"/>
    <property type="match status" value="1"/>
</dbReference>
<evidence type="ECO:0000259" key="2">
    <source>
        <dbReference type="Pfam" id="PF24740"/>
    </source>
</evidence>
<accession>A0A7W3LXF9</accession>
<dbReference type="Proteomes" id="UP000572680">
    <property type="component" value="Unassembled WGS sequence"/>
</dbReference>
<gene>
    <name evidence="3" type="ORF">HNR61_007775</name>
</gene>
<evidence type="ECO:0000313" key="4">
    <source>
        <dbReference type="Proteomes" id="UP000572680"/>
    </source>
</evidence>
<reference evidence="3 4" key="1">
    <citation type="submission" date="2020-08" db="EMBL/GenBank/DDBJ databases">
        <title>Genomic Encyclopedia of Type Strains, Phase IV (KMG-IV): sequencing the most valuable type-strain genomes for metagenomic binning, comparative biology and taxonomic classification.</title>
        <authorList>
            <person name="Goeker M."/>
        </authorList>
    </citation>
    <scope>NUCLEOTIDE SEQUENCE [LARGE SCALE GENOMIC DNA]</scope>
    <source>
        <strain evidence="3 4">DSM 44197</strain>
    </source>
</reference>
<dbReference type="RefSeq" id="WP_182848040.1">
    <property type="nucleotide sequence ID" value="NZ_JACJIA010000014.1"/>
</dbReference>
<evidence type="ECO:0000256" key="1">
    <source>
        <dbReference type="SAM" id="MobiDB-lite"/>
    </source>
</evidence>
<name>A0A7W3LXF9_ACTNM</name>
<protein>
    <recommendedName>
        <fullName evidence="2">DUF7691 domain-containing protein</fullName>
    </recommendedName>
</protein>
<keyword evidence="4" id="KW-1185">Reference proteome</keyword>
<sequence length="191" mass="21316">MSIEKMAASIRRPAPGTVETSRQRAAAVDARWELEASRTMVEAVDDIFGDRPKDPEAGHVYALVWQDLIEYDESTRFDFGPLRLGAQYLREASEEFESAGVPRELTPVRFMYDHPFAGTPLSRHMPVIGHVPAARMPRMRQVYGGIVDQVVAADLVKVLLAAVDETLDFNAFAREVPDGPLPLRDLVTFYG</sequence>
<feature type="domain" description="DUF7691" evidence="2">
    <location>
        <begin position="18"/>
        <end position="190"/>
    </location>
</feature>
<dbReference type="AlphaFoldDB" id="A0A7W3LXF9"/>
<organism evidence="3 4">
    <name type="scientific">Actinomadura namibiensis</name>
    <dbReference type="NCBI Taxonomy" id="182080"/>
    <lineage>
        <taxon>Bacteria</taxon>
        <taxon>Bacillati</taxon>
        <taxon>Actinomycetota</taxon>
        <taxon>Actinomycetes</taxon>
        <taxon>Streptosporangiales</taxon>
        <taxon>Thermomonosporaceae</taxon>
        <taxon>Actinomadura</taxon>
    </lineage>
</organism>